<dbReference type="AlphaFoldDB" id="A0A183LHF1"/>
<keyword evidence="2" id="KW-1185">Reference proteome</keyword>
<reference evidence="1 2" key="1">
    <citation type="submission" date="2018-11" db="EMBL/GenBank/DDBJ databases">
        <authorList>
            <consortium name="Pathogen Informatics"/>
        </authorList>
    </citation>
    <scope>NUCLEOTIDE SEQUENCE [LARGE SCALE GENOMIC DNA]</scope>
    <source>
        <strain evidence="1 2">Zambia</strain>
    </source>
</reference>
<sequence>MEDNWKGIKETLTSTCQEVLCRNKRRHKKWISVDTLDNIQERENKKTVINNDLKQLYDTTKKLVRKHSKPERLIKDKKCKPITEIQEQKKRWLEHFVELLYSPAPLDSQDIEAAHTDIHLDVTLPTVEEIRMAII</sequence>
<accession>A0A183LHF1</accession>
<proteinExistence type="predicted"/>
<protein>
    <submittedName>
        <fullName evidence="1">Uncharacterized protein</fullName>
    </submittedName>
</protein>
<dbReference type="Proteomes" id="UP000277204">
    <property type="component" value="Unassembled WGS sequence"/>
</dbReference>
<organism evidence="1 2">
    <name type="scientific">Schistosoma margrebowiei</name>
    <dbReference type="NCBI Taxonomy" id="48269"/>
    <lineage>
        <taxon>Eukaryota</taxon>
        <taxon>Metazoa</taxon>
        <taxon>Spiralia</taxon>
        <taxon>Lophotrochozoa</taxon>
        <taxon>Platyhelminthes</taxon>
        <taxon>Trematoda</taxon>
        <taxon>Digenea</taxon>
        <taxon>Strigeidida</taxon>
        <taxon>Schistosomatoidea</taxon>
        <taxon>Schistosomatidae</taxon>
        <taxon>Schistosoma</taxon>
    </lineage>
</organism>
<gene>
    <name evidence="1" type="ORF">SMRZ_LOCUS3226</name>
</gene>
<evidence type="ECO:0000313" key="1">
    <source>
        <dbReference type="EMBL" id="VDO57434.1"/>
    </source>
</evidence>
<dbReference type="EMBL" id="UZAI01000901">
    <property type="protein sequence ID" value="VDO57434.1"/>
    <property type="molecule type" value="Genomic_DNA"/>
</dbReference>
<evidence type="ECO:0000313" key="2">
    <source>
        <dbReference type="Proteomes" id="UP000277204"/>
    </source>
</evidence>
<name>A0A183LHF1_9TREM</name>